<feature type="domain" description="AsmA" evidence="3">
    <location>
        <begin position="28"/>
        <end position="165"/>
    </location>
</feature>
<protein>
    <submittedName>
        <fullName evidence="4">AsmA protein</fullName>
    </submittedName>
</protein>
<dbReference type="PANTHER" id="PTHR30441">
    <property type="entry name" value="DUF748 DOMAIN-CONTAINING PROTEIN"/>
    <property type="match status" value="1"/>
</dbReference>
<gene>
    <name evidence="4" type="ORF">SAMN05421770_104367</name>
</gene>
<dbReference type="Pfam" id="PF05170">
    <property type="entry name" value="AsmA"/>
    <property type="match status" value="1"/>
</dbReference>
<dbReference type="EMBL" id="FZOU01000004">
    <property type="protein sequence ID" value="SNT14382.1"/>
    <property type="molecule type" value="Genomic_DNA"/>
</dbReference>
<dbReference type="OrthoDB" id="102779at2"/>
<evidence type="ECO:0000256" key="2">
    <source>
        <dbReference type="SAM" id="Phobius"/>
    </source>
</evidence>
<organism evidence="4 5">
    <name type="scientific">Granulicella rosea</name>
    <dbReference type="NCBI Taxonomy" id="474952"/>
    <lineage>
        <taxon>Bacteria</taxon>
        <taxon>Pseudomonadati</taxon>
        <taxon>Acidobacteriota</taxon>
        <taxon>Terriglobia</taxon>
        <taxon>Terriglobales</taxon>
        <taxon>Acidobacteriaceae</taxon>
        <taxon>Granulicella</taxon>
    </lineage>
</organism>
<dbReference type="Proteomes" id="UP000198356">
    <property type="component" value="Unassembled WGS sequence"/>
</dbReference>
<proteinExistence type="predicted"/>
<keyword evidence="5" id="KW-1185">Reference proteome</keyword>
<accession>A0A239K9M1</accession>
<keyword evidence="2" id="KW-0472">Membrane</keyword>
<dbReference type="InterPro" id="IPR052894">
    <property type="entry name" value="AsmA-related"/>
</dbReference>
<feature type="region of interest" description="Disordered" evidence="1">
    <location>
        <begin position="521"/>
        <end position="554"/>
    </location>
</feature>
<reference evidence="4 5" key="1">
    <citation type="submission" date="2017-06" db="EMBL/GenBank/DDBJ databases">
        <authorList>
            <person name="Kim H.J."/>
            <person name="Triplett B.A."/>
        </authorList>
    </citation>
    <scope>NUCLEOTIDE SEQUENCE [LARGE SCALE GENOMIC DNA]</scope>
    <source>
        <strain evidence="4 5">DSM 18704</strain>
    </source>
</reference>
<dbReference type="PANTHER" id="PTHR30441:SF4">
    <property type="entry name" value="PROTEIN ASMA"/>
    <property type="match status" value="1"/>
</dbReference>
<keyword evidence="2" id="KW-0812">Transmembrane</keyword>
<evidence type="ECO:0000313" key="5">
    <source>
        <dbReference type="Proteomes" id="UP000198356"/>
    </source>
</evidence>
<evidence type="ECO:0000313" key="4">
    <source>
        <dbReference type="EMBL" id="SNT14382.1"/>
    </source>
</evidence>
<dbReference type="AlphaFoldDB" id="A0A239K9M1"/>
<sequence>MQEIHDRLAEDDNTDAGPLHGSTLRRVILGLFILLAIVLLIVVPPLVNVSRYQKRIAERIGEGLGRPVHLDNVTLTMLPLPGFELTNFVVGEDPAFGSEPVIRANTVRATLRVSSLWRRRVEFSKIAFDDTTSVNLVHLPDGRWNLESILLQASRMQAAPTAQKAAGEAPRFPYIEATGARLNLKQGFEKLPISLTDADFALWLPEPEHWQIRLEAHPTRTDTSVSDTGTLRVEGTLGRASSLAAVPIDLNAEWKNAPLGAVSWIVANRDAGVRGELTLNVSARGTVGQNTLKTRLQLKNSRRADFVPEHPLNVDLACEADTTMLFHVLDNVHCAWPAGSVKTGLQLTGAIPDILHPSTARGILRIAGVPASTVLEGLRIASGRIPAEVSLAGTVEGQIAYPLGSDPADHIDAPSDLGLLRVPDAVLSMGGGAPFVTAPIIVRVDAKGLTLEPQPIDLGAKEPATLEASFSETGYNLHLSGSVLKSRLTSFGAAIPQIGDGLSDALPAAPDSAAETPFHLDLTTERAWGSKQDWTPTTAAPHAPEPKARGKRKR</sequence>
<keyword evidence="2" id="KW-1133">Transmembrane helix</keyword>
<dbReference type="InterPro" id="IPR007844">
    <property type="entry name" value="AsmA"/>
</dbReference>
<dbReference type="GO" id="GO:0005886">
    <property type="term" value="C:plasma membrane"/>
    <property type="evidence" value="ECO:0007669"/>
    <property type="project" value="TreeGrafter"/>
</dbReference>
<dbReference type="GO" id="GO:0090313">
    <property type="term" value="P:regulation of protein targeting to membrane"/>
    <property type="evidence" value="ECO:0007669"/>
    <property type="project" value="TreeGrafter"/>
</dbReference>
<feature type="transmembrane region" description="Helical" evidence="2">
    <location>
        <begin position="27"/>
        <end position="49"/>
    </location>
</feature>
<dbReference type="RefSeq" id="WP_089409001.1">
    <property type="nucleotide sequence ID" value="NZ_FZOU01000004.1"/>
</dbReference>
<evidence type="ECO:0000259" key="3">
    <source>
        <dbReference type="Pfam" id="PF05170"/>
    </source>
</evidence>
<evidence type="ECO:0000256" key="1">
    <source>
        <dbReference type="SAM" id="MobiDB-lite"/>
    </source>
</evidence>
<name>A0A239K9M1_9BACT</name>